<feature type="transmembrane region" description="Helical" evidence="1">
    <location>
        <begin position="345"/>
        <end position="369"/>
    </location>
</feature>
<feature type="domain" description="Dicarboxylate carrier MatC N-terminal" evidence="2">
    <location>
        <begin position="2"/>
        <end position="145"/>
    </location>
</feature>
<keyword evidence="1" id="KW-0472">Membrane</keyword>
<dbReference type="EMBL" id="DVJS01000152">
    <property type="protein sequence ID" value="HIS97550.1"/>
    <property type="molecule type" value="Genomic_DNA"/>
</dbReference>
<gene>
    <name evidence="3" type="ORF">IAD42_06190</name>
</gene>
<feature type="transmembrane region" description="Helical" evidence="1">
    <location>
        <begin position="88"/>
        <end position="110"/>
    </location>
</feature>
<feature type="transmembrane region" description="Helical" evidence="1">
    <location>
        <begin position="390"/>
        <end position="419"/>
    </location>
</feature>
<dbReference type="Proteomes" id="UP000886876">
    <property type="component" value="Unassembled WGS sequence"/>
</dbReference>
<feature type="transmembrane region" description="Helical" evidence="1">
    <location>
        <begin position="217"/>
        <end position="250"/>
    </location>
</feature>
<comment type="caution">
    <text evidence="3">The sequence shown here is derived from an EMBL/GenBank/DDBJ whole genome shotgun (WGS) entry which is preliminary data.</text>
</comment>
<dbReference type="Pfam" id="PF07158">
    <property type="entry name" value="MatC_N"/>
    <property type="match status" value="1"/>
</dbReference>
<feature type="transmembrane region" description="Helical" evidence="1">
    <location>
        <begin position="53"/>
        <end position="76"/>
    </location>
</feature>
<keyword evidence="1" id="KW-0812">Transmembrane</keyword>
<accession>A0A9D1G4V9</accession>
<organism evidence="3 4">
    <name type="scientific">Candidatus Scatomorpha pullistercoris</name>
    <dbReference type="NCBI Taxonomy" id="2840929"/>
    <lineage>
        <taxon>Bacteria</taxon>
        <taxon>Bacillati</taxon>
        <taxon>Bacillota</taxon>
        <taxon>Clostridia</taxon>
        <taxon>Eubacteriales</taxon>
        <taxon>Candidatus Scatomorpha</taxon>
    </lineage>
</organism>
<sequence>MDIISLIVFVVLIALAFWRKTNMGVLAFAAALILGRILGMTDKEIVKTLSSSLFVTLTGITLLFAAVNSTGAFEMLSHKIVAITGKRVWVLPIIAYLVGFVLSAIGPGAIPPTTLVVTLTVSIAISAGYNPIMMGIIGGLGLMGGRVCAWTPEGALVSELAAAQGLETGVILPVFAFQIITTVLFAIGLFFAFKGYKVKADNVNFTTTKVKATRNQIIALISVVVMLVMVMVFDFDVGLISFLIAVVLFLLGLADDSASIKAVPWGTIMMILGVGVLMSVISTAGGIDLLCNMLSNVMSKSTVAPFTGITAGIMSLVSSGFGVVYPTLLPMSTELVNSVGGGDPVAVMAAIVAGGSLAGFSPMSTCGALTLSTMVGLRGNMSKQEQNKSFVALIVIAACAIIWVGISAFLFSGLCVSIFG</sequence>
<proteinExistence type="predicted"/>
<name>A0A9D1G4V9_9FIRM</name>
<evidence type="ECO:0000313" key="4">
    <source>
        <dbReference type="Proteomes" id="UP000886876"/>
    </source>
</evidence>
<protein>
    <recommendedName>
        <fullName evidence="2">Dicarboxylate carrier MatC N-terminal domain-containing protein</fullName>
    </recommendedName>
</protein>
<reference evidence="3" key="1">
    <citation type="submission" date="2020-10" db="EMBL/GenBank/DDBJ databases">
        <authorList>
            <person name="Gilroy R."/>
        </authorList>
    </citation>
    <scope>NUCLEOTIDE SEQUENCE</scope>
    <source>
        <strain evidence="3">ChiHecec3B27-6122</strain>
    </source>
</reference>
<dbReference type="InterPro" id="IPR009827">
    <property type="entry name" value="MatC_N"/>
</dbReference>
<dbReference type="AlphaFoldDB" id="A0A9D1G4V9"/>
<keyword evidence="1" id="KW-1133">Transmembrane helix</keyword>
<evidence type="ECO:0000256" key="1">
    <source>
        <dbReference type="SAM" id="Phobius"/>
    </source>
</evidence>
<evidence type="ECO:0000259" key="2">
    <source>
        <dbReference type="Pfam" id="PF07158"/>
    </source>
</evidence>
<feature type="transmembrane region" description="Helical" evidence="1">
    <location>
        <begin position="175"/>
        <end position="196"/>
    </location>
</feature>
<feature type="transmembrane region" description="Helical" evidence="1">
    <location>
        <begin position="262"/>
        <end position="291"/>
    </location>
</feature>
<evidence type="ECO:0000313" key="3">
    <source>
        <dbReference type="EMBL" id="HIS97550.1"/>
    </source>
</evidence>
<reference evidence="3" key="2">
    <citation type="journal article" date="2021" name="PeerJ">
        <title>Extensive microbial diversity within the chicken gut microbiome revealed by metagenomics and culture.</title>
        <authorList>
            <person name="Gilroy R."/>
            <person name="Ravi A."/>
            <person name="Getino M."/>
            <person name="Pursley I."/>
            <person name="Horton D.L."/>
            <person name="Alikhan N.F."/>
            <person name="Baker D."/>
            <person name="Gharbi K."/>
            <person name="Hall N."/>
            <person name="Watson M."/>
            <person name="Adriaenssens E.M."/>
            <person name="Foster-Nyarko E."/>
            <person name="Jarju S."/>
            <person name="Secka A."/>
            <person name="Antonio M."/>
            <person name="Oren A."/>
            <person name="Chaudhuri R.R."/>
            <person name="La Ragione R."/>
            <person name="Hildebrand F."/>
            <person name="Pallen M.J."/>
        </authorList>
    </citation>
    <scope>NUCLEOTIDE SEQUENCE</scope>
    <source>
        <strain evidence="3">ChiHecec3B27-6122</strain>
    </source>
</reference>
<feature type="transmembrane region" description="Helical" evidence="1">
    <location>
        <begin position="303"/>
        <end position="325"/>
    </location>
</feature>